<dbReference type="Pfam" id="PF13601">
    <property type="entry name" value="HTH_34"/>
    <property type="match status" value="1"/>
</dbReference>
<comment type="caution">
    <text evidence="2">The sequence shown here is derived from an EMBL/GenBank/DDBJ whole genome shotgun (WGS) entry which is preliminary data.</text>
</comment>
<reference evidence="2" key="2">
    <citation type="journal article" date="2021" name="PeerJ">
        <title>Extensive microbial diversity within the chicken gut microbiome revealed by metagenomics and culture.</title>
        <authorList>
            <person name="Gilroy R."/>
            <person name="Ravi A."/>
            <person name="Getino M."/>
            <person name="Pursley I."/>
            <person name="Horton D.L."/>
            <person name="Alikhan N.F."/>
            <person name="Baker D."/>
            <person name="Gharbi K."/>
            <person name="Hall N."/>
            <person name="Watson M."/>
            <person name="Adriaenssens E.M."/>
            <person name="Foster-Nyarko E."/>
            <person name="Jarju S."/>
            <person name="Secka A."/>
            <person name="Antonio M."/>
            <person name="Oren A."/>
            <person name="Chaudhuri R.R."/>
            <person name="La Ragione R."/>
            <person name="Hildebrand F."/>
            <person name="Pallen M.J."/>
        </authorList>
    </citation>
    <scope>NUCLEOTIDE SEQUENCE</scope>
    <source>
        <strain evidence="2">10037</strain>
    </source>
</reference>
<organism evidence="2 3">
    <name type="scientific">Candidatus Merdivivens pullistercoris</name>
    <dbReference type="NCBI Taxonomy" id="2840873"/>
    <lineage>
        <taxon>Bacteria</taxon>
        <taxon>Pseudomonadati</taxon>
        <taxon>Bacteroidota</taxon>
        <taxon>Bacteroidia</taxon>
        <taxon>Bacteroidales</taxon>
        <taxon>Muribaculaceae</taxon>
        <taxon>Muribaculaceae incertae sedis</taxon>
        <taxon>Candidatus Merdivivens</taxon>
    </lineage>
</organism>
<reference evidence="2" key="1">
    <citation type="submission" date="2020-10" db="EMBL/GenBank/DDBJ databases">
        <authorList>
            <person name="Gilroy R."/>
        </authorList>
    </citation>
    <scope>NUCLEOTIDE SEQUENCE</scope>
    <source>
        <strain evidence="2">10037</strain>
    </source>
</reference>
<evidence type="ECO:0000313" key="2">
    <source>
        <dbReference type="EMBL" id="MBO8465573.1"/>
    </source>
</evidence>
<dbReference type="Gene3D" id="1.10.10.10">
    <property type="entry name" value="Winged helix-like DNA-binding domain superfamily/Winged helix DNA-binding domain"/>
    <property type="match status" value="1"/>
</dbReference>
<accession>A0A9D9N9M1</accession>
<evidence type="ECO:0000259" key="1">
    <source>
        <dbReference type="Pfam" id="PF13601"/>
    </source>
</evidence>
<dbReference type="Proteomes" id="UP000823597">
    <property type="component" value="Unassembled WGS sequence"/>
</dbReference>
<evidence type="ECO:0000313" key="3">
    <source>
        <dbReference type="Proteomes" id="UP000823597"/>
    </source>
</evidence>
<dbReference type="AlphaFoldDB" id="A0A9D9N9M1"/>
<name>A0A9D9N9M1_9BACT</name>
<feature type="domain" description="Winged helix DNA-binding" evidence="1">
    <location>
        <begin position="12"/>
        <end position="91"/>
    </location>
</feature>
<dbReference type="SUPFAM" id="SSF46785">
    <property type="entry name" value="Winged helix' DNA-binding domain"/>
    <property type="match status" value="1"/>
</dbReference>
<gene>
    <name evidence="2" type="ORF">IAB93_06220</name>
</gene>
<dbReference type="PANTHER" id="PTHR37318:SF1">
    <property type="entry name" value="BSL7504 PROTEIN"/>
    <property type="match status" value="1"/>
</dbReference>
<proteinExistence type="predicted"/>
<dbReference type="InterPro" id="IPR036388">
    <property type="entry name" value="WH-like_DNA-bd_sf"/>
</dbReference>
<sequence>MKELDPLLHSQLRLAIISLLLSVEEADFNYLKEKTQATSGNLSVQLDKLSEAGYIEVRKEIVGKKPRTSCSLTEKGREALEKYVHTLKEYLGKML</sequence>
<dbReference type="InterPro" id="IPR027395">
    <property type="entry name" value="WH_DNA-bd_dom"/>
</dbReference>
<dbReference type="PANTHER" id="PTHR37318">
    <property type="entry name" value="BSL7504 PROTEIN"/>
    <property type="match status" value="1"/>
</dbReference>
<dbReference type="EMBL" id="JADIME010000066">
    <property type="protein sequence ID" value="MBO8465573.1"/>
    <property type="molecule type" value="Genomic_DNA"/>
</dbReference>
<protein>
    <submittedName>
        <fullName evidence="2">Transcriptional regulator</fullName>
    </submittedName>
</protein>
<dbReference type="InterPro" id="IPR036390">
    <property type="entry name" value="WH_DNA-bd_sf"/>
</dbReference>